<dbReference type="Proteomes" id="UP000250140">
    <property type="component" value="Unassembled WGS sequence"/>
</dbReference>
<organism evidence="1 2">
    <name type="scientific">Glonium stellatum</name>
    <dbReference type="NCBI Taxonomy" id="574774"/>
    <lineage>
        <taxon>Eukaryota</taxon>
        <taxon>Fungi</taxon>
        <taxon>Dikarya</taxon>
        <taxon>Ascomycota</taxon>
        <taxon>Pezizomycotina</taxon>
        <taxon>Dothideomycetes</taxon>
        <taxon>Pleosporomycetidae</taxon>
        <taxon>Gloniales</taxon>
        <taxon>Gloniaceae</taxon>
        <taxon>Glonium</taxon>
    </lineage>
</organism>
<reference evidence="1 2" key="1">
    <citation type="journal article" date="2016" name="Nat. Commun.">
        <title>Ectomycorrhizal ecology is imprinted in the genome of the dominant symbiotic fungus Cenococcum geophilum.</title>
        <authorList>
            <consortium name="DOE Joint Genome Institute"/>
            <person name="Peter M."/>
            <person name="Kohler A."/>
            <person name="Ohm R.A."/>
            <person name="Kuo A."/>
            <person name="Krutzmann J."/>
            <person name="Morin E."/>
            <person name="Arend M."/>
            <person name="Barry K.W."/>
            <person name="Binder M."/>
            <person name="Choi C."/>
            <person name="Clum A."/>
            <person name="Copeland A."/>
            <person name="Grisel N."/>
            <person name="Haridas S."/>
            <person name="Kipfer T."/>
            <person name="LaButti K."/>
            <person name="Lindquist E."/>
            <person name="Lipzen A."/>
            <person name="Maire R."/>
            <person name="Meier B."/>
            <person name="Mihaltcheva S."/>
            <person name="Molinier V."/>
            <person name="Murat C."/>
            <person name="Poggeler S."/>
            <person name="Quandt C.A."/>
            <person name="Sperisen C."/>
            <person name="Tritt A."/>
            <person name="Tisserant E."/>
            <person name="Crous P.W."/>
            <person name="Henrissat B."/>
            <person name="Nehls U."/>
            <person name="Egli S."/>
            <person name="Spatafora J.W."/>
            <person name="Grigoriev I.V."/>
            <person name="Martin F.M."/>
        </authorList>
    </citation>
    <scope>NUCLEOTIDE SEQUENCE [LARGE SCALE GENOMIC DNA]</scope>
    <source>
        <strain evidence="1 2">CBS 207.34</strain>
    </source>
</reference>
<dbReference type="AlphaFoldDB" id="A0A8E2EPG5"/>
<evidence type="ECO:0000313" key="2">
    <source>
        <dbReference type="Proteomes" id="UP000250140"/>
    </source>
</evidence>
<gene>
    <name evidence="1" type="ORF">AOQ84DRAFT_229036</name>
</gene>
<dbReference type="EMBL" id="KV750957">
    <property type="protein sequence ID" value="OCL02440.1"/>
    <property type="molecule type" value="Genomic_DNA"/>
</dbReference>
<sequence length="184" mass="20552">MTRIVPPGSTPLPVASFSHPYRFTWLRSKKGPNARKSGMGFFWLPGLPSESWPRKLLTLPSGQSTVPQSIVRPDNTKGQVHPVNSVKRPAACERASKSARASAIAMGQKSVTQAADAREAERHLRHGRVQFQSVQPEACDGVERQKGLARRRDAERCREMQIAIPHPVRNELRRRTWASLHAAH</sequence>
<protein>
    <submittedName>
        <fullName evidence="1">Uncharacterized protein</fullName>
    </submittedName>
</protein>
<proteinExistence type="predicted"/>
<accession>A0A8E2EPG5</accession>
<name>A0A8E2EPG5_9PEZI</name>
<evidence type="ECO:0000313" key="1">
    <source>
        <dbReference type="EMBL" id="OCL02440.1"/>
    </source>
</evidence>
<keyword evidence="2" id="KW-1185">Reference proteome</keyword>